<evidence type="ECO:0000313" key="2">
    <source>
        <dbReference type="EMBL" id="PFG48945.1"/>
    </source>
</evidence>
<organism evidence="2 3">
    <name type="scientific">Amycolatopsis sulphurea</name>
    <dbReference type="NCBI Taxonomy" id="76022"/>
    <lineage>
        <taxon>Bacteria</taxon>
        <taxon>Bacillati</taxon>
        <taxon>Actinomycetota</taxon>
        <taxon>Actinomycetes</taxon>
        <taxon>Pseudonocardiales</taxon>
        <taxon>Pseudonocardiaceae</taxon>
        <taxon>Amycolatopsis</taxon>
    </lineage>
</organism>
<dbReference type="InterPro" id="IPR011032">
    <property type="entry name" value="GroES-like_sf"/>
</dbReference>
<keyword evidence="3" id="KW-1185">Reference proteome</keyword>
<dbReference type="CDD" id="cd08267">
    <property type="entry name" value="MDR1"/>
    <property type="match status" value="1"/>
</dbReference>
<accession>A0A2A9FEU5</accession>
<dbReference type="EMBL" id="PDJK01000002">
    <property type="protein sequence ID" value="PFG48945.1"/>
    <property type="molecule type" value="Genomic_DNA"/>
</dbReference>
<proteinExistence type="predicted"/>
<dbReference type="InterPro" id="IPR036291">
    <property type="entry name" value="NAD(P)-bd_dom_sf"/>
</dbReference>
<dbReference type="Gene3D" id="3.90.180.10">
    <property type="entry name" value="Medium-chain alcohol dehydrogenases, catalytic domain"/>
    <property type="match status" value="1"/>
</dbReference>
<sequence length="314" mass="33524">MPSTSMRFAAFDRYGPTDVLYETTGPLPPVGPGEVLVRVRAVSVNSAELALRSGAMRPFSGRRFPKRLGTDLVGEIVDPGASRFAAGDHVWGMFGRRMGSAAEYVAVSADRLDHVPDGLDSVQAASLIIGSTAITALRDKAALAPGERLLVRGATGGVGFVAVQFGKTLGAHVTGLAGAKNLDLVRELGADEAIDYRAPGELGRFDVILDTAGTDLPAFHRLLTPRGRLVEIAFNPDRLLATVGYALLHSRRRTRPIRFFSGNPHSPLIAELGRLVRTGELRPQVDRVFPLAQIAEAHRALELGGVQGKIVVKI</sequence>
<dbReference type="Gene3D" id="3.40.50.720">
    <property type="entry name" value="NAD(P)-binding Rossmann-like Domain"/>
    <property type="match status" value="1"/>
</dbReference>
<dbReference type="PANTHER" id="PTHR44013:SF1">
    <property type="entry name" value="ZINC-TYPE ALCOHOL DEHYDROGENASE-LIKE PROTEIN C16A3.02C"/>
    <property type="match status" value="1"/>
</dbReference>
<dbReference type="InterPro" id="IPR020843">
    <property type="entry name" value="ER"/>
</dbReference>
<evidence type="ECO:0000259" key="1">
    <source>
        <dbReference type="SMART" id="SM00829"/>
    </source>
</evidence>
<dbReference type="SUPFAM" id="SSF50129">
    <property type="entry name" value="GroES-like"/>
    <property type="match status" value="1"/>
</dbReference>
<evidence type="ECO:0000313" key="3">
    <source>
        <dbReference type="Proteomes" id="UP000243542"/>
    </source>
</evidence>
<dbReference type="Pfam" id="PF13602">
    <property type="entry name" value="ADH_zinc_N_2"/>
    <property type="match status" value="1"/>
</dbReference>
<dbReference type="InterPro" id="IPR013154">
    <property type="entry name" value="ADH-like_N"/>
</dbReference>
<comment type="caution">
    <text evidence="2">The sequence shown here is derived from an EMBL/GenBank/DDBJ whole genome shotgun (WGS) entry which is preliminary data.</text>
</comment>
<name>A0A2A9FEU5_9PSEU</name>
<dbReference type="SMART" id="SM00829">
    <property type="entry name" value="PKS_ER"/>
    <property type="match status" value="1"/>
</dbReference>
<dbReference type="Pfam" id="PF08240">
    <property type="entry name" value="ADH_N"/>
    <property type="match status" value="1"/>
</dbReference>
<dbReference type="GO" id="GO:0016491">
    <property type="term" value="F:oxidoreductase activity"/>
    <property type="evidence" value="ECO:0007669"/>
    <property type="project" value="InterPro"/>
</dbReference>
<protein>
    <submittedName>
        <fullName evidence="2">NADPH:quinone reductase-like Zn-dependent oxidoreductase</fullName>
    </submittedName>
</protein>
<dbReference type="InterPro" id="IPR052733">
    <property type="entry name" value="Chloroplast_QOR"/>
</dbReference>
<dbReference type="AlphaFoldDB" id="A0A2A9FEU5"/>
<dbReference type="PANTHER" id="PTHR44013">
    <property type="entry name" value="ZINC-TYPE ALCOHOL DEHYDROGENASE-LIKE PROTEIN C16A3.02C"/>
    <property type="match status" value="1"/>
</dbReference>
<feature type="domain" description="Enoyl reductase (ER)" evidence="1">
    <location>
        <begin position="15"/>
        <end position="312"/>
    </location>
</feature>
<dbReference type="SUPFAM" id="SSF51735">
    <property type="entry name" value="NAD(P)-binding Rossmann-fold domains"/>
    <property type="match status" value="1"/>
</dbReference>
<gene>
    <name evidence="2" type="ORF">ATK36_4063</name>
</gene>
<dbReference type="Proteomes" id="UP000243542">
    <property type="component" value="Unassembled WGS sequence"/>
</dbReference>
<reference evidence="2 3" key="1">
    <citation type="submission" date="2017-10" db="EMBL/GenBank/DDBJ databases">
        <title>Sequencing the genomes of 1000 actinobacteria strains.</title>
        <authorList>
            <person name="Klenk H.-P."/>
        </authorList>
    </citation>
    <scope>NUCLEOTIDE SEQUENCE [LARGE SCALE GENOMIC DNA]</scope>
    <source>
        <strain evidence="2 3">DSM 46092</strain>
    </source>
</reference>